<reference evidence="5 6" key="1">
    <citation type="submission" date="2022-06" db="EMBL/GenBank/DDBJ databases">
        <title>Paraconexibacter antarcticus.</title>
        <authorList>
            <person name="Kim C.S."/>
        </authorList>
    </citation>
    <scope>NUCLEOTIDE SEQUENCE [LARGE SCALE GENOMIC DNA]</scope>
    <source>
        <strain evidence="5 6">02-257</strain>
    </source>
</reference>
<proteinExistence type="inferred from homology"/>
<keyword evidence="3" id="KW-0378">Hydrolase</keyword>
<evidence type="ECO:0000256" key="4">
    <source>
        <dbReference type="ARBA" id="ARBA00022825"/>
    </source>
</evidence>
<sequence length="246" mass="26267">MEMRVPQIMAFGGGGFSMEPSNTLMDDHVLRLTGKARPKVCFIPTASGDADHYVVRFYRRFAAVADASHVSLFRRDTGSGAVEGDLEAHLMQQDLIYVGGGSVLSLLGAWRAHRLDTILERAWLGGVVLCGLSAGSLCWFQEAVTAFHGPPEPLAGLGLLPYSNCVHYDAEPERRVEFRQFIGAGMTAGYGVDDGAALHFRGTELFDVVTSKPNAGAHFVAAVGGEVVETPLNARYLGMAAPALAA</sequence>
<accession>A0ABY5DTJ9</accession>
<dbReference type="PANTHER" id="PTHR20842">
    <property type="entry name" value="PROTEASE S51 ALPHA-ASPARTYL DIPEPTIDASE"/>
    <property type="match status" value="1"/>
</dbReference>
<gene>
    <name evidence="5" type="ORF">NBH00_23180</name>
</gene>
<keyword evidence="4" id="KW-0720">Serine protease</keyword>
<evidence type="ECO:0000256" key="3">
    <source>
        <dbReference type="ARBA" id="ARBA00022801"/>
    </source>
</evidence>
<keyword evidence="6" id="KW-1185">Reference proteome</keyword>
<organism evidence="5 6">
    <name type="scientific">Paraconexibacter antarcticus</name>
    <dbReference type="NCBI Taxonomy" id="2949664"/>
    <lineage>
        <taxon>Bacteria</taxon>
        <taxon>Bacillati</taxon>
        <taxon>Actinomycetota</taxon>
        <taxon>Thermoleophilia</taxon>
        <taxon>Solirubrobacterales</taxon>
        <taxon>Paraconexibacteraceae</taxon>
        <taxon>Paraconexibacter</taxon>
    </lineage>
</organism>
<name>A0ABY5DTJ9_9ACTN</name>
<dbReference type="Proteomes" id="UP001056035">
    <property type="component" value="Chromosome"/>
</dbReference>
<dbReference type="RefSeq" id="WP_254570940.1">
    <property type="nucleotide sequence ID" value="NZ_CP098502.1"/>
</dbReference>
<dbReference type="EMBL" id="CP098502">
    <property type="protein sequence ID" value="UTI64229.1"/>
    <property type="molecule type" value="Genomic_DNA"/>
</dbReference>
<dbReference type="PANTHER" id="PTHR20842:SF0">
    <property type="entry name" value="ALPHA-ASPARTYL DIPEPTIDASE"/>
    <property type="match status" value="1"/>
</dbReference>
<dbReference type="CDD" id="cd03146">
    <property type="entry name" value="GAT1_Peptidase_E"/>
    <property type="match status" value="1"/>
</dbReference>
<dbReference type="Gene3D" id="3.40.50.880">
    <property type="match status" value="1"/>
</dbReference>
<keyword evidence="2" id="KW-0645">Protease</keyword>
<evidence type="ECO:0000313" key="5">
    <source>
        <dbReference type="EMBL" id="UTI64229.1"/>
    </source>
</evidence>
<comment type="similarity">
    <text evidence="1">Belongs to the peptidase S51 family.</text>
</comment>
<evidence type="ECO:0000256" key="1">
    <source>
        <dbReference type="ARBA" id="ARBA00006534"/>
    </source>
</evidence>
<dbReference type="InterPro" id="IPR029062">
    <property type="entry name" value="Class_I_gatase-like"/>
</dbReference>
<evidence type="ECO:0000256" key="2">
    <source>
        <dbReference type="ARBA" id="ARBA00022670"/>
    </source>
</evidence>
<protein>
    <submittedName>
        <fullName evidence="5">Peptidase E</fullName>
    </submittedName>
</protein>
<dbReference type="InterPro" id="IPR005320">
    <property type="entry name" value="Peptidase_S51"/>
</dbReference>
<dbReference type="SUPFAM" id="SSF52317">
    <property type="entry name" value="Class I glutamine amidotransferase-like"/>
    <property type="match status" value="1"/>
</dbReference>
<dbReference type="Pfam" id="PF03575">
    <property type="entry name" value="Peptidase_S51"/>
    <property type="match status" value="1"/>
</dbReference>
<evidence type="ECO:0000313" key="6">
    <source>
        <dbReference type="Proteomes" id="UP001056035"/>
    </source>
</evidence>